<protein>
    <submittedName>
        <fullName evidence="2">Aminotransferase class III-fold pyridoxal phosphate-dependent enzyme</fullName>
    </submittedName>
</protein>
<dbReference type="InterPro" id="IPR015424">
    <property type="entry name" value="PyrdxlP-dep_Trfase"/>
</dbReference>
<organism evidence="2 3">
    <name type="scientific">Salicibibacter kimchii</name>
    <dbReference type="NCBI Taxonomy" id="2099786"/>
    <lineage>
        <taxon>Bacteria</taxon>
        <taxon>Bacillati</taxon>
        <taxon>Bacillota</taxon>
        <taxon>Bacilli</taxon>
        <taxon>Bacillales</taxon>
        <taxon>Bacillaceae</taxon>
        <taxon>Salicibibacter</taxon>
    </lineage>
</organism>
<evidence type="ECO:0000256" key="1">
    <source>
        <dbReference type="ARBA" id="ARBA00008954"/>
    </source>
</evidence>
<dbReference type="InterPro" id="IPR005814">
    <property type="entry name" value="Aminotrans_3"/>
</dbReference>
<evidence type="ECO:0000313" key="2">
    <source>
        <dbReference type="EMBL" id="AXF55242.1"/>
    </source>
</evidence>
<accession>A0A345BWB1</accession>
<comment type="similarity">
    <text evidence="1">Belongs to the class-III pyridoxal-phosphate-dependent aminotransferase family.</text>
</comment>
<keyword evidence="2" id="KW-0808">Transferase</keyword>
<dbReference type="PANTHER" id="PTHR43094:SF1">
    <property type="entry name" value="AMINOTRANSFERASE CLASS-III"/>
    <property type="match status" value="1"/>
</dbReference>
<sequence>MTLSEELCRITPGAFPKRVSVGLSGGDANDTAIKLARSYTKRQKIIAFSGSYHGRTYGALSLSAVSLAMRKNLGPFLTEVSHIPFPDIYRSPFTEKGESERCIQAIKELFDTVASPEEVAALFISWPFFN</sequence>
<dbReference type="PANTHER" id="PTHR43094">
    <property type="entry name" value="AMINOTRANSFERASE"/>
    <property type="match status" value="1"/>
</dbReference>
<dbReference type="Pfam" id="PF00202">
    <property type="entry name" value="Aminotran_3"/>
    <property type="match status" value="1"/>
</dbReference>
<dbReference type="SUPFAM" id="SSF53383">
    <property type="entry name" value="PLP-dependent transferases"/>
    <property type="match status" value="1"/>
</dbReference>
<dbReference type="GO" id="GO:0030170">
    <property type="term" value="F:pyridoxal phosphate binding"/>
    <property type="evidence" value="ECO:0007669"/>
    <property type="project" value="InterPro"/>
</dbReference>
<keyword evidence="2" id="KW-0032">Aminotransferase</keyword>
<dbReference type="RefSeq" id="WP_114371052.1">
    <property type="nucleotide sequence ID" value="NZ_CP031092.1"/>
</dbReference>
<gene>
    <name evidence="2" type="ORF">DT065_03880</name>
</gene>
<evidence type="ECO:0000313" key="3">
    <source>
        <dbReference type="Proteomes" id="UP000252100"/>
    </source>
</evidence>
<reference evidence="2 3" key="1">
    <citation type="journal article" date="2018" name="J. Microbiol.">
        <title>Salicibibacter kimchii gen. nov., sp. nov., a moderately halophilic and alkalitolerant bacterium in the family Bacillaceae, isolated from kimchi.</title>
        <authorList>
            <person name="Jang J.Y."/>
            <person name="Oh Y.J."/>
            <person name="Lim S.K."/>
            <person name="Park H.K."/>
            <person name="Lee C."/>
            <person name="Kim J.Y."/>
            <person name="Lee M.A."/>
            <person name="Choi H.J."/>
        </authorList>
    </citation>
    <scope>NUCLEOTIDE SEQUENCE [LARGE SCALE GENOMIC DNA]</scope>
    <source>
        <strain evidence="2 3">NKC1-1</strain>
    </source>
</reference>
<dbReference type="Gene3D" id="3.40.640.10">
    <property type="entry name" value="Type I PLP-dependent aspartate aminotransferase-like (Major domain)"/>
    <property type="match status" value="1"/>
</dbReference>
<dbReference type="AlphaFoldDB" id="A0A345BWB1"/>
<dbReference type="InterPro" id="IPR015421">
    <property type="entry name" value="PyrdxlP-dep_Trfase_major"/>
</dbReference>
<proteinExistence type="inferred from homology"/>
<dbReference type="OrthoDB" id="9807885at2"/>
<dbReference type="KEGG" id="rue:DT065_03880"/>
<keyword evidence="3" id="KW-1185">Reference proteome</keyword>
<name>A0A345BWB1_9BACI</name>
<dbReference type="GO" id="GO:0008483">
    <property type="term" value="F:transaminase activity"/>
    <property type="evidence" value="ECO:0007669"/>
    <property type="project" value="UniProtKB-KW"/>
</dbReference>
<dbReference type="Proteomes" id="UP000252100">
    <property type="component" value="Chromosome"/>
</dbReference>
<dbReference type="EMBL" id="CP031092">
    <property type="protein sequence ID" value="AXF55242.1"/>
    <property type="molecule type" value="Genomic_DNA"/>
</dbReference>